<dbReference type="Proteomes" id="UP000095287">
    <property type="component" value="Unplaced"/>
</dbReference>
<evidence type="ECO:0000256" key="2">
    <source>
        <dbReference type="SAM" id="SignalP"/>
    </source>
</evidence>
<reference evidence="4" key="1">
    <citation type="submission" date="2016-11" db="UniProtKB">
        <authorList>
            <consortium name="WormBaseParasite"/>
        </authorList>
    </citation>
    <scope>IDENTIFICATION</scope>
</reference>
<keyword evidence="3" id="KW-1185">Reference proteome</keyword>
<feature type="transmembrane region" description="Helical" evidence="1">
    <location>
        <begin position="151"/>
        <end position="170"/>
    </location>
</feature>
<keyword evidence="1" id="KW-0472">Membrane</keyword>
<sequence>MWRFSLLLLLLLGAEALLFQAVFVPSVRILNKACSEVDQLVVGGAAPILRDALSCSDFHNKNQHSVFVNTAPPNYFPTESLPSTLQISIKDTKGRYYHEIIELSNEDRLKEHKLHLKSENGSIIEAAVLVQQVSFATEERSFLEGLLRSSASGAAIAVSMASVYFFFLAVRERFQRRRYLDDIRSPRIAEQTRWVPESGSERLLSDEEDVLYERPKAVEPLIEFE</sequence>
<evidence type="ECO:0000313" key="4">
    <source>
        <dbReference type="WBParaSite" id="L893_g21566.t1"/>
    </source>
</evidence>
<proteinExistence type="predicted"/>
<dbReference type="WBParaSite" id="L893_g21566.t1">
    <property type="protein sequence ID" value="L893_g21566.t1"/>
    <property type="gene ID" value="L893_g21566"/>
</dbReference>
<organism evidence="3 4">
    <name type="scientific">Steinernema glaseri</name>
    <dbReference type="NCBI Taxonomy" id="37863"/>
    <lineage>
        <taxon>Eukaryota</taxon>
        <taxon>Metazoa</taxon>
        <taxon>Ecdysozoa</taxon>
        <taxon>Nematoda</taxon>
        <taxon>Chromadorea</taxon>
        <taxon>Rhabditida</taxon>
        <taxon>Tylenchina</taxon>
        <taxon>Panagrolaimomorpha</taxon>
        <taxon>Strongyloidoidea</taxon>
        <taxon>Steinernematidae</taxon>
        <taxon>Steinernema</taxon>
    </lineage>
</organism>
<feature type="chain" id="PRO_5009312806" evidence="2">
    <location>
        <begin position="17"/>
        <end position="225"/>
    </location>
</feature>
<evidence type="ECO:0000313" key="3">
    <source>
        <dbReference type="Proteomes" id="UP000095287"/>
    </source>
</evidence>
<dbReference type="AlphaFoldDB" id="A0A1I7Z0C3"/>
<keyword evidence="1" id="KW-1133">Transmembrane helix</keyword>
<accession>A0A1I7Z0C3</accession>
<protein>
    <submittedName>
        <fullName evidence="4">Transmembrane protein</fullName>
    </submittedName>
</protein>
<name>A0A1I7Z0C3_9BILA</name>
<feature type="signal peptide" evidence="2">
    <location>
        <begin position="1"/>
        <end position="16"/>
    </location>
</feature>
<keyword evidence="2" id="KW-0732">Signal</keyword>
<keyword evidence="1" id="KW-0812">Transmembrane</keyword>
<evidence type="ECO:0000256" key="1">
    <source>
        <dbReference type="SAM" id="Phobius"/>
    </source>
</evidence>